<keyword evidence="2" id="KW-0472">Membrane</keyword>
<dbReference type="PANTHER" id="PTHR16502">
    <property type="entry name" value="KERATINOCYTE-ASSOCIATED TRANSMEMBRANE PROTEIN 2"/>
    <property type="match status" value="1"/>
</dbReference>
<organism evidence="4">
    <name type="scientific">Clastoptera arizonana</name>
    <name type="common">Arizona spittle bug</name>
    <dbReference type="NCBI Taxonomy" id="38151"/>
    <lineage>
        <taxon>Eukaryota</taxon>
        <taxon>Metazoa</taxon>
        <taxon>Ecdysozoa</taxon>
        <taxon>Arthropoda</taxon>
        <taxon>Hexapoda</taxon>
        <taxon>Insecta</taxon>
        <taxon>Pterygota</taxon>
        <taxon>Neoptera</taxon>
        <taxon>Paraneoptera</taxon>
        <taxon>Hemiptera</taxon>
        <taxon>Auchenorrhyncha</taxon>
        <taxon>Cercopoidea</taxon>
        <taxon>Clastopteridae</taxon>
        <taxon>Clastoptera</taxon>
    </lineage>
</organism>
<feature type="region of interest" description="Disordered" evidence="1">
    <location>
        <begin position="217"/>
        <end position="254"/>
    </location>
</feature>
<accession>A0A1B6DXT9</accession>
<feature type="region of interest" description="Disordered" evidence="1">
    <location>
        <begin position="275"/>
        <end position="295"/>
    </location>
</feature>
<gene>
    <name evidence="4" type="ORF">g.28210</name>
</gene>
<proteinExistence type="predicted"/>
<evidence type="ECO:0000256" key="1">
    <source>
        <dbReference type="SAM" id="MobiDB-lite"/>
    </source>
</evidence>
<evidence type="ECO:0000256" key="3">
    <source>
        <dbReference type="SAM" id="SignalP"/>
    </source>
</evidence>
<feature type="transmembrane region" description="Helical" evidence="2">
    <location>
        <begin position="421"/>
        <end position="439"/>
    </location>
</feature>
<feature type="chain" id="PRO_5008581628" evidence="3">
    <location>
        <begin position="18"/>
        <end position="491"/>
    </location>
</feature>
<protein>
    <submittedName>
        <fullName evidence="4">Uncharacterized protein</fullName>
    </submittedName>
</protein>
<feature type="compositionally biased region" description="Basic and acidic residues" evidence="1">
    <location>
        <begin position="281"/>
        <end position="295"/>
    </location>
</feature>
<keyword evidence="2" id="KW-1133">Transmembrane helix</keyword>
<keyword evidence="2" id="KW-0812">Transmembrane</keyword>
<evidence type="ECO:0000256" key="2">
    <source>
        <dbReference type="SAM" id="Phobius"/>
    </source>
</evidence>
<dbReference type="EMBL" id="GEDC01006827">
    <property type="protein sequence ID" value="JAS30471.1"/>
    <property type="molecule type" value="Transcribed_RNA"/>
</dbReference>
<feature type="compositionally biased region" description="Basic and acidic residues" evidence="1">
    <location>
        <begin position="221"/>
        <end position="243"/>
    </location>
</feature>
<keyword evidence="3" id="KW-0732">Signal</keyword>
<dbReference type="InterPro" id="IPR037645">
    <property type="entry name" value="KCT2"/>
</dbReference>
<feature type="signal peptide" evidence="3">
    <location>
        <begin position="1"/>
        <end position="17"/>
    </location>
</feature>
<evidence type="ECO:0000313" key="4">
    <source>
        <dbReference type="EMBL" id="JAS30471.1"/>
    </source>
</evidence>
<dbReference type="Pfam" id="PF17818">
    <property type="entry name" value="KCT2"/>
    <property type="match status" value="1"/>
</dbReference>
<feature type="region of interest" description="Disordered" evidence="1">
    <location>
        <begin position="300"/>
        <end position="319"/>
    </location>
</feature>
<dbReference type="PANTHER" id="PTHR16502:SF0">
    <property type="entry name" value="KERATINOCYTE-ASSOCIATED TRANSMEMBRANE PROTEIN 2"/>
    <property type="match status" value="1"/>
</dbReference>
<reference evidence="4" key="1">
    <citation type="submission" date="2015-12" db="EMBL/GenBank/DDBJ databases">
        <title>De novo transcriptome assembly of four potential Pierce s Disease insect vectors from Arizona vineyards.</title>
        <authorList>
            <person name="Tassone E.E."/>
        </authorList>
    </citation>
    <scope>NUCLEOTIDE SEQUENCE</scope>
</reference>
<name>A0A1B6DXT9_9HEMI</name>
<dbReference type="AlphaFoldDB" id="A0A1B6DXT9"/>
<sequence>MIAILTLLFYIAPFCFSFVSSLTILDKLKTKSELCPFPSKQLYDHDLFIYCDIPVPDDLKYGYLPLLCMGLYDVSLQLCDKNGLGSKQIKDIPQNKTSLNSILEKNKILTSNFCSINIYKTHLKGRKNTYNETKSWMDKLNHLLFNEQKCNLVCGTDSGNASPYCSLIVWVDSFYKNVKEIEETDQSPKEITETTSTPNLEVAKQNLESMSEVNDKLSGNKLDENSHRPISKEENQIFEKNENKTNLNSKSTKNEIAKLESDKIDYKVHSVVMPNNTKENGINEDKTGKTDFDNKVQDEKNADTNKFQNDPGVGENGIPISKQLASHTDKTPSPNSVSSLDVGNVYVTEQFEKDQEGIQRNEANPNIDNINQEEVEYENDEAVPHKEPQLQKSEVIQKEEEESSIVLRQEDGFIENEDSHFFTNFICLTVLCIIFYLVFHNKKKLLALAVEGKRRGPTRRRPNTASYSKLDCNLEEAMVSNTTASVTHVLY</sequence>